<evidence type="ECO:0000256" key="2">
    <source>
        <dbReference type="SAM" id="SignalP"/>
    </source>
</evidence>
<proteinExistence type="predicted"/>
<evidence type="ECO:0000256" key="1">
    <source>
        <dbReference type="SAM" id="Phobius"/>
    </source>
</evidence>
<evidence type="ECO:0000313" key="5">
    <source>
        <dbReference type="Proteomes" id="UP000078516"/>
    </source>
</evidence>
<keyword evidence="1" id="KW-0472">Membrane</keyword>
<dbReference type="EMBL" id="BJUG01000010">
    <property type="protein sequence ID" value="GEK37613.1"/>
    <property type="molecule type" value="Genomic_DNA"/>
</dbReference>
<keyword evidence="1" id="KW-0812">Transmembrane</keyword>
<evidence type="ECO:0000313" key="4">
    <source>
        <dbReference type="EMBL" id="OAQ55492.1"/>
    </source>
</evidence>
<evidence type="ECO:0008006" key="7">
    <source>
        <dbReference type="Google" id="ProtNLM"/>
    </source>
</evidence>
<keyword evidence="1" id="KW-1133">Transmembrane helix</keyword>
<dbReference type="PATRIC" id="fig|417368.6.peg.704"/>
<feature type="chain" id="PRO_5014046215" description="Gram-positive cocci surface proteins LPxTG domain-containing protein" evidence="2">
    <location>
        <begin position="26"/>
        <end position="101"/>
    </location>
</feature>
<dbReference type="EMBL" id="LWMN01000013">
    <property type="protein sequence ID" value="OAQ55492.1"/>
    <property type="molecule type" value="Genomic_DNA"/>
</dbReference>
<protein>
    <recommendedName>
        <fullName evidence="7">Gram-positive cocci surface proteins LPxTG domain-containing protein</fullName>
    </recommendedName>
</protein>
<feature type="transmembrane region" description="Helical" evidence="1">
    <location>
        <begin position="70"/>
        <end position="90"/>
    </location>
</feature>
<sequence length="101" mass="11803">MKKRIIQSLMIVFGLFLFSSLDTFASEQPNFDMDEQQVTFRIVNEKNEQPGVIDGNKNHSLLPKTNETSVFILSFIGTLFIGVVFLIFWLRRRRDEDEETN</sequence>
<dbReference type="GeneID" id="77486729"/>
<dbReference type="OrthoDB" id="9998262at2"/>
<organism evidence="4 5">
    <name type="scientific">Enterococcus thailandicus</name>
    <dbReference type="NCBI Taxonomy" id="417368"/>
    <lineage>
        <taxon>Bacteria</taxon>
        <taxon>Bacillati</taxon>
        <taxon>Bacillota</taxon>
        <taxon>Bacilli</taxon>
        <taxon>Lactobacillales</taxon>
        <taxon>Enterococcaceae</taxon>
        <taxon>Enterococcus</taxon>
    </lineage>
</organism>
<evidence type="ECO:0000313" key="6">
    <source>
        <dbReference type="Proteomes" id="UP000321361"/>
    </source>
</evidence>
<reference evidence="4 5" key="1">
    <citation type="submission" date="2016-04" db="EMBL/GenBank/DDBJ databases">
        <title>Draft genome of an Enterococcus thailandicus strain isolated from bovine feces.</title>
        <authorList>
            <person name="Beukers A.G."/>
            <person name="Zaheer R."/>
            <person name="Goji N."/>
            <person name="Cook S.R."/>
            <person name="Amoako K."/>
            <person name="Chaves A.V."/>
            <person name="Ward M.P."/>
            <person name="Mcallister T.A."/>
        </authorList>
    </citation>
    <scope>NUCLEOTIDE SEQUENCE [LARGE SCALE GENOMIC DNA]</scope>
    <source>
        <strain evidence="4 5">F0711D 46</strain>
    </source>
</reference>
<reference evidence="3 6" key="2">
    <citation type="submission" date="2019-07" db="EMBL/GenBank/DDBJ databases">
        <title>Whole genome shotgun sequence of Enterococcus thailandicus NBRC 101867.</title>
        <authorList>
            <person name="Hosoyama A."/>
            <person name="Uohara A."/>
            <person name="Ohji S."/>
            <person name="Ichikawa N."/>
        </authorList>
    </citation>
    <scope>NUCLEOTIDE SEQUENCE [LARGE SCALE GENOMIC DNA]</scope>
    <source>
        <strain evidence="3 6">NBRC 101867</strain>
    </source>
</reference>
<dbReference type="NCBIfam" id="TIGR01167">
    <property type="entry name" value="LPXTG_anchor"/>
    <property type="match status" value="1"/>
</dbReference>
<dbReference type="AlphaFoldDB" id="A0A179ER00"/>
<evidence type="ECO:0000313" key="3">
    <source>
        <dbReference type="EMBL" id="GEK37613.1"/>
    </source>
</evidence>
<keyword evidence="2" id="KW-0732">Signal</keyword>
<dbReference type="KEGG" id="eth:CK496_03660"/>
<gene>
    <name evidence="4" type="ORF">A6E74_08355</name>
    <name evidence="3" type="ORF">ETH01_19000</name>
</gene>
<dbReference type="RefSeq" id="WP_067484005.1">
    <property type="nucleotide sequence ID" value="NZ_BJUG01000010.1"/>
</dbReference>
<dbReference type="Proteomes" id="UP000321361">
    <property type="component" value="Unassembled WGS sequence"/>
</dbReference>
<name>A0A179ER00_ENTTH</name>
<accession>A0A179ER00</accession>
<keyword evidence="5" id="KW-1185">Reference proteome</keyword>
<dbReference type="Proteomes" id="UP000078516">
    <property type="component" value="Unassembled WGS sequence"/>
</dbReference>
<feature type="signal peptide" evidence="2">
    <location>
        <begin position="1"/>
        <end position="25"/>
    </location>
</feature>
<comment type="caution">
    <text evidence="4">The sequence shown here is derived from an EMBL/GenBank/DDBJ whole genome shotgun (WGS) entry which is preliminary data.</text>
</comment>